<evidence type="ECO:0000256" key="13">
    <source>
        <dbReference type="SAM" id="MobiDB-lite"/>
    </source>
</evidence>
<comment type="catalytic activity">
    <reaction evidence="12">
        <text>hydrogencarbonate + H(+) = CO2 + H2O</text>
        <dbReference type="Rhea" id="RHEA:10748"/>
        <dbReference type="ChEBI" id="CHEBI:15377"/>
        <dbReference type="ChEBI" id="CHEBI:15378"/>
        <dbReference type="ChEBI" id="CHEBI:16526"/>
        <dbReference type="ChEBI" id="CHEBI:17544"/>
        <dbReference type="EC" id="4.2.1.1"/>
    </reaction>
</comment>
<dbReference type="Pfam" id="PF00194">
    <property type="entry name" value="Carb_anhydrase"/>
    <property type="match status" value="1"/>
</dbReference>
<evidence type="ECO:0000256" key="3">
    <source>
        <dbReference type="ARBA" id="ARBA00010718"/>
    </source>
</evidence>
<dbReference type="SUPFAM" id="SSF46458">
    <property type="entry name" value="Globin-like"/>
    <property type="match status" value="1"/>
</dbReference>
<feature type="region of interest" description="Disordered" evidence="13">
    <location>
        <begin position="619"/>
        <end position="650"/>
    </location>
</feature>
<dbReference type="GO" id="GO:0004089">
    <property type="term" value="F:carbonate dehydratase activity"/>
    <property type="evidence" value="ECO:0007669"/>
    <property type="project" value="UniProtKB-EC"/>
</dbReference>
<evidence type="ECO:0000256" key="9">
    <source>
        <dbReference type="ARBA" id="ARBA00022833"/>
    </source>
</evidence>
<evidence type="ECO:0000256" key="1">
    <source>
        <dbReference type="ARBA" id="ARBA00001947"/>
    </source>
</evidence>
<keyword evidence="8" id="KW-0479">Metal-binding</keyword>
<dbReference type="SUPFAM" id="SSF51069">
    <property type="entry name" value="Carbonic anhydrase"/>
    <property type="match status" value="1"/>
</dbReference>
<dbReference type="PANTHER" id="PTHR18952">
    <property type="entry name" value="CARBONIC ANHYDRASE"/>
    <property type="match status" value="1"/>
</dbReference>
<keyword evidence="5" id="KW-0813">Transport</keyword>
<evidence type="ECO:0000256" key="11">
    <source>
        <dbReference type="ARBA" id="ARBA00023239"/>
    </source>
</evidence>
<dbReference type="Gene3D" id="3.10.200.10">
    <property type="entry name" value="Alpha carbonic anhydrase"/>
    <property type="match status" value="1"/>
</dbReference>
<dbReference type="Gene3D" id="1.10.490.10">
    <property type="entry name" value="Globins"/>
    <property type="match status" value="1"/>
</dbReference>
<dbReference type="CDD" id="cd00326">
    <property type="entry name" value="alpha_CA"/>
    <property type="match status" value="1"/>
</dbReference>
<evidence type="ECO:0000256" key="7">
    <source>
        <dbReference type="ARBA" id="ARBA00022617"/>
    </source>
</evidence>
<accession>A0AAD9J9S6</accession>
<evidence type="ECO:0000256" key="5">
    <source>
        <dbReference type="ARBA" id="ARBA00022448"/>
    </source>
</evidence>
<keyword evidence="17" id="KW-1185">Reference proteome</keyword>
<keyword evidence="7" id="KW-0349">Heme</keyword>
<keyword evidence="6" id="KW-0272">Extracellular matrix</keyword>
<comment type="caution">
    <text evidence="16">The sequence shown here is derived from an EMBL/GenBank/DDBJ whole genome shotgun (WGS) entry which is preliminary data.</text>
</comment>
<dbReference type="GO" id="GO:0019825">
    <property type="term" value="F:oxygen binding"/>
    <property type="evidence" value="ECO:0007669"/>
    <property type="project" value="InterPro"/>
</dbReference>
<organism evidence="16 17">
    <name type="scientific">Paralvinella palmiformis</name>
    <dbReference type="NCBI Taxonomy" id="53620"/>
    <lineage>
        <taxon>Eukaryota</taxon>
        <taxon>Metazoa</taxon>
        <taxon>Spiralia</taxon>
        <taxon>Lophotrochozoa</taxon>
        <taxon>Annelida</taxon>
        <taxon>Polychaeta</taxon>
        <taxon>Sedentaria</taxon>
        <taxon>Canalipalpata</taxon>
        <taxon>Terebellida</taxon>
        <taxon>Terebelliformia</taxon>
        <taxon>Alvinellidae</taxon>
        <taxon>Paralvinella</taxon>
    </lineage>
</organism>
<feature type="domain" description="Globin" evidence="14">
    <location>
        <begin position="159"/>
        <end position="307"/>
    </location>
</feature>
<evidence type="ECO:0000256" key="2">
    <source>
        <dbReference type="ARBA" id="ARBA00004498"/>
    </source>
</evidence>
<evidence type="ECO:0000256" key="10">
    <source>
        <dbReference type="ARBA" id="ARBA00023004"/>
    </source>
</evidence>
<comment type="similarity">
    <text evidence="3">Belongs to the alpha-carbonic anhydrase family.</text>
</comment>
<dbReference type="AlphaFoldDB" id="A0AAD9J9S6"/>
<dbReference type="EC" id="4.2.1.1" evidence="4"/>
<keyword evidence="10" id="KW-0408">Iron</keyword>
<dbReference type="InterPro" id="IPR012292">
    <property type="entry name" value="Globin/Proto"/>
</dbReference>
<dbReference type="InterPro" id="IPR009050">
    <property type="entry name" value="Globin-like_sf"/>
</dbReference>
<feature type="compositionally biased region" description="Acidic residues" evidence="13">
    <location>
        <begin position="637"/>
        <end position="650"/>
    </location>
</feature>
<dbReference type="EMBL" id="JAODUP010000491">
    <property type="protein sequence ID" value="KAK2148581.1"/>
    <property type="molecule type" value="Genomic_DNA"/>
</dbReference>
<dbReference type="GO" id="GO:0020037">
    <property type="term" value="F:heme binding"/>
    <property type="evidence" value="ECO:0007669"/>
    <property type="project" value="InterPro"/>
</dbReference>
<evidence type="ECO:0000259" key="15">
    <source>
        <dbReference type="PROSITE" id="PS51144"/>
    </source>
</evidence>
<keyword evidence="6" id="KW-0964">Secreted</keyword>
<dbReference type="Proteomes" id="UP001208570">
    <property type="component" value="Unassembled WGS sequence"/>
</dbReference>
<dbReference type="PROSITE" id="PS01033">
    <property type="entry name" value="GLOBIN"/>
    <property type="match status" value="1"/>
</dbReference>
<evidence type="ECO:0000313" key="17">
    <source>
        <dbReference type="Proteomes" id="UP001208570"/>
    </source>
</evidence>
<evidence type="ECO:0000256" key="12">
    <source>
        <dbReference type="ARBA" id="ARBA00048348"/>
    </source>
</evidence>
<evidence type="ECO:0000256" key="6">
    <source>
        <dbReference type="ARBA" id="ARBA00022530"/>
    </source>
</evidence>
<dbReference type="CDD" id="cd01040">
    <property type="entry name" value="Mb-like"/>
    <property type="match status" value="1"/>
</dbReference>
<protein>
    <recommendedName>
        <fullName evidence="4">carbonic anhydrase</fullName>
        <ecNumber evidence="4">4.2.1.1</ecNumber>
    </recommendedName>
</protein>
<dbReference type="GO" id="GO:0008270">
    <property type="term" value="F:zinc ion binding"/>
    <property type="evidence" value="ECO:0007669"/>
    <property type="project" value="InterPro"/>
</dbReference>
<dbReference type="GO" id="GO:0005737">
    <property type="term" value="C:cytoplasm"/>
    <property type="evidence" value="ECO:0007669"/>
    <property type="project" value="TreeGrafter"/>
</dbReference>
<dbReference type="PROSITE" id="PS51144">
    <property type="entry name" value="ALPHA_CA_2"/>
    <property type="match status" value="1"/>
</dbReference>
<evidence type="ECO:0000256" key="4">
    <source>
        <dbReference type="ARBA" id="ARBA00012925"/>
    </source>
</evidence>
<reference evidence="16" key="1">
    <citation type="journal article" date="2023" name="Mol. Biol. Evol.">
        <title>Third-Generation Sequencing Reveals the Adaptive Role of the Epigenome in Three Deep-Sea Polychaetes.</title>
        <authorList>
            <person name="Perez M."/>
            <person name="Aroh O."/>
            <person name="Sun Y."/>
            <person name="Lan Y."/>
            <person name="Juniper S.K."/>
            <person name="Young C.R."/>
            <person name="Angers B."/>
            <person name="Qian P.Y."/>
        </authorList>
    </citation>
    <scope>NUCLEOTIDE SEQUENCE</scope>
    <source>
        <strain evidence="16">P08H-3</strain>
    </source>
</reference>
<keyword evidence="11" id="KW-0456">Lyase</keyword>
<sequence>MRRSERRNNLQICLPRDSNTGGSYLWYNTLPLDHGGARLRYKSTKPKLYTFISRPSSNEKKPVLLSCTDDVNYDPDNNERYVVGEQSISTLCYVLMVKECLYQMIWDWTINDDLSIRRVSSGRTRWSAIYHLSPVCSMGCTTSVHVSNVLHTQTDTARGFTSHQKHVIIKTWRMLSNDLNGRGARIFLRIFRLNPEVKKLFPCGHLDGDELVKDPVFKGHATRFMQAVGAVIDNIDDYEQALLPLLNSLGRQHIHFRGFRYEQFDAFEEAMMYVWEEDLGSRFTPETREAWHKVFRFLMDGLRQGYQDALRDAGLERPPWEDEELQEKKQGPEFWEKFCHAVRFSKLGQSPIDIQPEEAQKACWPRLRIDFKRDRCVKIVNNGHSVQVVVRPPDDLGDMAQYSVRRGPLKDERYVLDNFHFHWGRNDEEGSEHTINGVHLPAEAHFVCYNMKYGSLKEAQDKTDGICVLATLYRLGRPNRYLQHLIDSYFEGIKYKSNGLNMEGIFHPKNLIPRRLHRQKFWYYHGSLTTPPCYESVEWIVFQKLGHISPEQLQFFRNLSYYCPHCGHPDSSDEDEGRLTHNFRPVQPRRFVSRNEDGDEEEVDRPLYTYFRRYRRTGQFLKEEGDDESSASSSSSSEDEDSSEGEEEED</sequence>
<comment type="subcellular location">
    <subcellularLocation>
        <location evidence="2">Secreted</location>
        <location evidence="2">Extracellular space</location>
        <location evidence="2">Extracellular matrix</location>
    </subcellularLocation>
</comment>
<dbReference type="InterPro" id="IPR023561">
    <property type="entry name" value="Carbonic_anhydrase_a-class"/>
</dbReference>
<dbReference type="PANTHER" id="PTHR18952:SF141">
    <property type="entry name" value="CARBONIC ANHYDRASE"/>
    <property type="match status" value="1"/>
</dbReference>
<dbReference type="InterPro" id="IPR000971">
    <property type="entry name" value="Globin"/>
</dbReference>
<comment type="cofactor">
    <cofactor evidence="1">
        <name>Zn(2+)</name>
        <dbReference type="ChEBI" id="CHEBI:29105"/>
    </cofactor>
</comment>
<dbReference type="Pfam" id="PF00042">
    <property type="entry name" value="Globin"/>
    <property type="match status" value="1"/>
</dbReference>
<evidence type="ECO:0000259" key="14">
    <source>
        <dbReference type="PROSITE" id="PS01033"/>
    </source>
</evidence>
<dbReference type="InterPro" id="IPR044399">
    <property type="entry name" value="Mb-like_M"/>
</dbReference>
<evidence type="ECO:0000256" key="8">
    <source>
        <dbReference type="ARBA" id="ARBA00022723"/>
    </source>
</evidence>
<evidence type="ECO:0000313" key="16">
    <source>
        <dbReference type="EMBL" id="KAK2148581.1"/>
    </source>
</evidence>
<name>A0AAD9J9S6_9ANNE</name>
<keyword evidence="9" id="KW-0862">Zinc</keyword>
<gene>
    <name evidence="16" type="ORF">LSH36_491g05001</name>
</gene>
<dbReference type="InterPro" id="IPR001148">
    <property type="entry name" value="CA_dom"/>
</dbReference>
<dbReference type="InterPro" id="IPR036398">
    <property type="entry name" value="CA_dom_sf"/>
</dbReference>
<dbReference type="SMART" id="SM01057">
    <property type="entry name" value="Carb_anhydrase"/>
    <property type="match status" value="1"/>
</dbReference>
<proteinExistence type="inferred from homology"/>
<feature type="domain" description="Alpha-carbonic anhydrase" evidence="15">
    <location>
        <begin position="318"/>
        <end position="596"/>
    </location>
</feature>